<dbReference type="GO" id="GO:0005524">
    <property type="term" value="F:ATP binding"/>
    <property type="evidence" value="ECO:0007669"/>
    <property type="project" value="UniProtKB-KW"/>
</dbReference>
<accession>A0A291QSR6</accession>
<dbReference type="KEGG" id="cbae:COR50_07360"/>
<dbReference type="Pfam" id="PF13589">
    <property type="entry name" value="HATPase_c_3"/>
    <property type="match status" value="1"/>
</dbReference>
<dbReference type="OrthoDB" id="9816482at2"/>
<dbReference type="GO" id="GO:0004673">
    <property type="term" value="F:protein histidine kinase activity"/>
    <property type="evidence" value="ECO:0007669"/>
    <property type="project" value="UniProtKB-EC"/>
</dbReference>
<dbReference type="InterPro" id="IPR003594">
    <property type="entry name" value="HATPase_dom"/>
</dbReference>
<dbReference type="AlphaFoldDB" id="A0A291QSR6"/>
<feature type="region of interest" description="Disordered" evidence="9">
    <location>
        <begin position="528"/>
        <end position="576"/>
    </location>
</feature>
<keyword evidence="12" id="KW-1185">Reference proteome</keyword>
<comment type="catalytic activity">
    <reaction evidence="1">
        <text>ATP + protein L-histidine = ADP + protein N-phospho-L-histidine.</text>
        <dbReference type="EC" id="2.7.13.3"/>
    </reaction>
</comment>
<dbReference type="PANTHER" id="PTHR43065">
    <property type="entry name" value="SENSOR HISTIDINE KINASE"/>
    <property type="match status" value="1"/>
</dbReference>
<dbReference type="RefSeq" id="WP_098193403.1">
    <property type="nucleotide sequence ID" value="NZ_CP023777.1"/>
</dbReference>
<keyword evidence="3" id="KW-0597">Phosphoprotein</keyword>
<dbReference type="InterPro" id="IPR005467">
    <property type="entry name" value="His_kinase_dom"/>
</dbReference>
<evidence type="ECO:0000256" key="7">
    <source>
        <dbReference type="ARBA" id="ARBA00022840"/>
    </source>
</evidence>
<feature type="domain" description="Histidine kinase" evidence="10">
    <location>
        <begin position="612"/>
        <end position="846"/>
    </location>
</feature>
<sequence length="846" mass="98239">MTNNTIKVPFKVSARTAKLIGLENFSTEEGAVIELVKNTYDADANNCILIFDLKIKKETIVNEDGTEVEIEKFEKENSSIYIIDNGIGMNDRIIQNQWMTIGTDNKLYEHTTEAGRVKTGAKGIGRFALNRLGMLTDMTSLPTLLEVIDTDNPIEESTEEVFNIKLIQNSDNVGFEWTVDWKDFDKKGATVSDIEAVLSGKENLNLKQDLLDRFSSYPKIKKVLDGVDFKSGTVIEITELNDDWNEDKLRKLFGNLEMLLPPEEQNDFGIDFFLLSDLDEFGTVKRAYYDDYDYKLKATYNQHDDKTIKVEISRNELDIDALENRYAEVFEFDMMKNSPYTLEDFKKEKIELNIPIEKLTTEKVDKYLLNRVGKFGFTFYFLKNTISDDKEDGDLKKYPYKKIDSANRKSWLKKFGGIKIFRDDFRIRPYGENGDDWLRLGERQAQSPGGAGQRLGGYKIRPNQIAGTIKISRLHNESFQDKSGREGIIENDEFELFKNILLEIIGLFEKDRNVVMYNLSQLHSMRNEEAEKLRRGKEEAERIRKQKEEREENKDSAEPHSDNKSSEENKEYSETEENMADAILILEKDNEKKDEELRLLRSLASVGLIISSFAHEVRSLRARLIPRTKYLVDELKNHLNEEELAKNLDKDDNPFYMIDLMRDEDVKLKHWLDYSLSTLKIDKRERKNLDFSQYFENFKANWSKALEQRNISLELNKIDDNEHIVRAFEVNMDSIFNNLLSNSINAHYGYNKEQKKIEISWQKKANDIEIVFSDNGKGLDKKYKDNPEEIFNLNESSKTDNKGNQIGTGLGLYIVKSIIEEYNNSSISIIKIDDGLTFKITFKTRK</sequence>
<evidence type="ECO:0000256" key="9">
    <source>
        <dbReference type="SAM" id="MobiDB-lite"/>
    </source>
</evidence>
<keyword evidence="4" id="KW-0808">Transferase</keyword>
<dbReference type="InterPro" id="IPR004358">
    <property type="entry name" value="Sig_transdc_His_kin-like_C"/>
</dbReference>
<gene>
    <name evidence="11" type="ORF">COR50_07360</name>
</gene>
<evidence type="ECO:0000259" key="10">
    <source>
        <dbReference type="PROSITE" id="PS50109"/>
    </source>
</evidence>
<evidence type="ECO:0000256" key="1">
    <source>
        <dbReference type="ARBA" id="ARBA00000085"/>
    </source>
</evidence>
<dbReference type="Pfam" id="PF02518">
    <property type="entry name" value="HATPase_c"/>
    <property type="match status" value="1"/>
</dbReference>
<evidence type="ECO:0000256" key="3">
    <source>
        <dbReference type="ARBA" id="ARBA00022553"/>
    </source>
</evidence>
<dbReference type="InterPro" id="IPR036890">
    <property type="entry name" value="HATPase_C_sf"/>
</dbReference>
<evidence type="ECO:0000256" key="4">
    <source>
        <dbReference type="ARBA" id="ARBA00022679"/>
    </source>
</evidence>
<name>A0A291QSR6_9BACT</name>
<dbReference type="SMART" id="SM00387">
    <property type="entry name" value="HATPase_c"/>
    <property type="match status" value="1"/>
</dbReference>
<reference evidence="11 12" key="1">
    <citation type="submission" date="2017-10" db="EMBL/GenBank/DDBJ databases">
        <title>Paenichitinophaga pekingensis gen. nov., sp. nov., isolated from activated sludge.</title>
        <authorList>
            <person name="Jin D."/>
            <person name="Kong X."/>
            <person name="Deng Y."/>
            <person name="Bai Z."/>
        </authorList>
    </citation>
    <scope>NUCLEOTIDE SEQUENCE [LARGE SCALE GENOMIC DNA]</scope>
    <source>
        <strain evidence="11 12">13</strain>
    </source>
</reference>
<dbReference type="PROSITE" id="PS50109">
    <property type="entry name" value="HIS_KIN"/>
    <property type="match status" value="1"/>
</dbReference>
<evidence type="ECO:0000313" key="12">
    <source>
        <dbReference type="Proteomes" id="UP000220133"/>
    </source>
</evidence>
<feature type="compositionally biased region" description="Basic and acidic residues" evidence="9">
    <location>
        <begin position="528"/>
        <end position="573"/>
    </location>
</feature>
<dbReference type="Proteomes" id="UP000220133">
    <property type="component" value="Chromosome"/>
</dbReference>
<evidence type="ECO:0000256" key="6">
    <source>
        <dbReference type="ARBA" id="ARBA00022777"/>
    </source>
</evidence>
<dbReference type="Gene3D" id="3.30.565.10">
    <property type="entry name" value="Histidine kinase-like ATPase, C-terminal domain"/>
    <property type="match status" value="2"/>
</dbReference>
<dbReference type="PRINTS" id="PR00344">
    <property type="entry name" value="BCTRLSENSOR"/>
</dbReference>
<evidence type="ECO:0000256" key="5">
    <source>
        <dbReference type="ARBA" id="ARBA00022741"/>
    </source>
</evidence>
<protein>
    <recommendedName>
        <fullName evidence="2">histidine kinase</fullName>
        <ecNumber evidence="2">2.7.13.3</ecNumber>
    </recommendedName>
</protein>
<keyword evidence="5" id="KW-0547">Nucleotide-binding</keyword>
<dbReference type="PANTHER" id="PTHR43065:SF10">
    <property type="entry name" value="PEROXIDE STRESS-ACTIVATED HISTIDINE KINASE MAK3"/>
    <property type="match status" value="1"/>
</dbReference>
<keyword evidence="6" id="KW-0418">Kinase</keyword>
<evidence type="ECO:0000313" key="11">
    <source>
        <dbReference type="EMBL" id="ATL47018.1"/>
    </source>
</evidence>
<dbReference type="EMBL" id="CP023777">
    <property type="protein sequence ID" value="ATL47018.1"/>
    <property type="molecule type" value="Genomic_DNA"/>
</dbReference>
<proteinExistence type="predicted"/>
<organism evidence="11 12">
    <name type="scientific">Chitinophaga caeni</name>
    <dbReference type="NCBI Taxonomy" id="2029983"/>
    <lineage>
        <taxon>Bacteria</taxon>
        <taxon>Pseudomonadati</taxon>
        <taxon>Bacteroidota</taxon>
        <taxon>Chitinophagia</taxon>
        <taxon>Chitinophagales</taxon>
        <taxon>Chitinophagaceae</taxon>
        <taxon>Chitinophaga</taxon>
    </lineage>
</organism>
<dbReference type="EC" id="2.7.13.3" evidence="2"/>
<dbReference type="GO" id="GO:0000160">
    <property type="term" value="P:phosphorelay signal transduction system"/>
    <property type="evidence" value="ECO:0007669"/>
    <property type="project" value="UniProtKB-KW"/>
</dbReference>
<keyword evidence="7 11" id="KW-0067">ATP-binding</keyword>
<evidence type="ECO:0000256" key="2">
    <source>
        <dbReference type="ARBA" id="ARBA00012438"/>
    </source>
</evidence>
<evidence type="ECO:0000256" key="8">
    <source>
        <dbReference type="ARBA" id="ARBA00023012"/>
    </source>
</evidence>
<keyword evidence="8" id="KW-0902">Two-component regulatory system</keyword>
<dbReference type="SUPFAM" id="SSF55874">
    <property type="entry name" value="ATPase domain of HSP90 chaperone/DNA topoisomerase II/histidine kinase"/>
    <property type="match status" value="2"/>
</dbReference>